<reference evidence="2" key="1">
    <citation type="submission" date="2021-11" db="EMBL/GenBank/DDBJ databases">
        <title>Streptomyces corallinus and Kineosporia corallina sp. nov., two new coral-derived marine actinobacteria.</title>
        <authorList>
            <person name="Buangrab K."/>
            <person name="Sutthacheep M."/>
            <person name="Yeemin T."/>
            <person name="Harunari E."/>
            <person name="Igarashi Y."/>
            <person name="Sripreechasak P."/>
            <person name="Kanchanasin P."/>
            <person name="Tanasupawat S."/>
            <person name="Phongsopitanun W."/>
        </authorList>
    </citation>
    <scope>NUCLEOTIDE SEQUENCE</scope>
    <source>
        <strain evidence="2">JCM 31032</strain>
    </source>
</reference>
<dbReference type="EMBL" id="JAJOMB010000033">
    <property type="protein sequence ID" value="MCD5316724.1"/>
    <property type="molecule type" value="Genomic_DNA"/>
</dbReference>
<evidence type="ECO:0000313" key="2">
    <source>
        <dbReference type="EMBL" id="MCD5316724.1"/>
    </source>
</evidence>
<dbReference type="RefSeq" id="WP_231449575.1">
    <property type="nucleotide sequence ID" value="NZ_JAJOMB010000033.1"/>
</dbReference>
<accession>A0A9X1NN13</accession>
<feature type="region of interest" description="Disordered" evidence="1">
    <location>
        <begin position="233"/>
        <end position="252"/>
    </location>
</feature>
<gene>
    <name evidence="2" type="ORF">LR394_38085</name>
</gene>
<evidence type="ECO:0000313" key="3">
    <source>
        <dbReference type="Proteomes" id="UP001138997"/>
    </source>
</evidence>
<dbReference type="AlphaFoldDB" id="A0A9X1NN13"/>
<keyword evidence="3" id="KW-1185">Reference proteome</keyword>
<dbReference type="Proteomes" id="UP001138997">
    <property type="component" value="Unassembled WGS sequence"/>
</dbReference>
<protein>
    <submittedName>
        <fullName evidence="2">Uncharacterized protein</fullName>
    </submittedName>
</protein>
<comment type="caution">
    <text evidence="2">The sequence shown here is derived from an EMBL/GenBank/DDBJ whole genome shotgun (WGS) entry which is preliminary data.</text>
</comment>
<evidence type="ECO:0000256" key="1">
    <source>
        <dbReference type="SAM" id="MobiDB-lite"/>
    </source>
</evidence>
<proteinExistence type="predicted"/>
<sequence>MMVSVTLSPRDRHDVEPEVMFSAGLQTPASELRHETLLAAGVRVSVDLTTPHRWRSITVASWNCASQSLIRALAGDPAVAEINAQWQPGGPVAEMSRLEADLSGAAPWLRVALADALDRWLHLPLDQSLVDAERGVARTFAALSMPEGNVRTEMLRQALLLTRRSARGLHGFLARIGLHPQPLPLELADGIDRLVAGYQALLDQLKGDDESLRAVVEMWRDMGRTFRTPVLRTHRQPAGARADPAGEEPAAGLIDPRQVPARTLGMHPDPDRPEITVRPAVPGRMHNVRTVVVDVPLFGSPVTDHGPGGRILARLIDRETGRARGETLLTLHRASVDGRRRTSLRGVLRVPPDQEALDLETVRVNVFDALIEHQPAVSDQDPALHNVRRAILALREWRQLVAEARLRPALVRPTLRVREIGRLLLPANEVYATAATGLSRGRYEQLLDLSEDELLDLLQDPELAARQTPTIGNVLSTPCGSNDLLVAELAAAYL</sequence>
<organism evidence="2 3">
    <name type="scientific">Kineosporia babensis</name>
    <dbReference type="NCBI Taxonomy" id="499548"/>
    <lineage>
        <taxon>Bacteria</taxon>
        <taxon>Bacillati</taxon>
        <taxon>Actinomycetota</taxon>
        <taxon>Actinomycetes</taxon>
        <taxon>Kineosporiales</taxon>
        <taxon>Kineosporiaceae</taxon>
        <taxon>Kineosporia</taxon>
    </lineage>
</organism>
<name>A0A9X1NN13_9ACTN</name>